<evidence type="ECO:0000313" key="2">
    <source>
        <dbReference type="Proteomes" id="UP000029995"/>
    </source>
</evidence>
<comment type="caution">
    <text evidence="1">The sequence shown here is derived from an EMBL/GenBank/DDBJ whole genome shotgun (WGS) entry which is preliminary data.</text>
</comment>
<accession>A0A0A0D788</accession>
<dbReference type="EMBL" id="JANX01000135">
    <property type="protein sequence ID" value="KGM33945.1"/>
    <property type="molecule type" value="Genomic_DNA"/>
</dbReference>
<dbReference type="Proteomes" id="UP000029995">
    <property type="component" value="Unassembled WGS sequence"/>
</dbReference>
<dbReference type="RefSeq" id="WP_034836827.1">
    <property type="nucleotide sequence ID" value="NZ_JANX01000135.1"/>
</dbReference>
<dbReference type="PANTHER" id="PTHR36152:SF1">
    <property type="entry name" value="UBIQUITIN-LIKE DOMAIN-CONTAINING PROTEIN"/>
    <property type="match status" value="1"/>
</dbReference>
<dbReference type="InterPro" id="IPR053165">
    <property type="entry name" value="HSI-I_assembly_Hcp1"/>
</dbReference>
<gene>
    <name evidence="1" type="ORF">P409_13015</name>
</gene>
<dbReference type="Pfam" id="PF05638">
    <property type="entry name" value="T6SS_HCP"/>
    <property type="match status" value="1"/>
</dbReference>
<protein>
    <recommendedName>
        <fullName evidence="3">Hemolysin-coregulated protein</fullName>
    </recommendedName>
</protein>
<proteinExistence type="predicted"/>
<name>A0A0A0D788_9PROT</name>
<reference evidence="1 2" key="1">
    <citation type="submission" date="2014-01" db="EMBL/GenBank/DDBJ databases">
        <title>Genome sequence determination for a cystic fibrosis isolate, Inquilinus limosus.</title>
        <authorList>
            <person name="Pino M."/>
            <person name="Di Conza J."/>
            <person name="Gutkind G."/>
        </authorList>
    </citation>
    <scope>NUCLEOTIDE SEQUENCE [LARGE SCALE GENOMIC DNA]</scope>
    <source>
        <strain evidence="1 2">MP06</strain>
    </source>
</reference>
<sequence length="157" mass="16965">MSIYMKYDAITGDVTETGHKDWIECHSFQWGVGRALSSTVGSSADRESTAPSVGQVTVTKDNDVATGKLMAEALGGHGKTVKIDFVRTDKGKLDVYLSLELTNTLISDYSMGGSDRPGESLTLSFTKVAFSTKQMKDDATEGQNFTSTYDLETAQLT</sequence>
<evidence type="ECO:0000313" key="1">
    <source>
        <dbReference type="EMBL" id="KGM33945.1"/>
    </source>
</evidence>
<dbReference type="SUPFAM" id="SSF141452">
    <property type="entry name" value="Hcp1-like"/>
    <property type="match status" value="1"/>
</dbReference>
<dbReference type="AlphaFoldDB" id="A0A0A0D788"/>
<dbReference type="InterPro" id="IPR036624">
    <property type="entry name" value="Hcp1-lik_sf"/>
</dbReference>
<dbReference type="PANTHER" id="PTHR36152">
    <property type="entry name" value="CYTOPLASMIC PROTEIN-RELATED"/>
    <property type="match status" value="1"/>
</dbReference>
<evidence type="ECO:0008006" key="3">
    <source>
        <dbReference type="Google" id="ProtNLM"/>
    </source>
</evidence>
<dbReference type="Gene3D" id="2.30.110.20">
    <property type="entry name" value="Hcp1-like"/>
    <property type="match status" value="1"/>
</dbReference>
<dbReference type="InterPro" id="IPR008514">
    <property type="entry name" value="T6SS_Hcp"/>
</dbReference>
<dbReference type="OrthoDB" id="7571664at2"/>
<organism evidence="1 2">
    <name type="scientific">Inquilinus limosus MP06</name>
    <dbReference type="NCBI Taxonomy" id="1398085"/>
    <lineage>
        <taxon>Bacteria</taxon>
        <taxon>Pseudomonadati</taxon>
        <taxon>Pseudomonadota</taxon>
        <taxon>Alphaproteobacteria</taxon>
        <taxon>Rhodospirillales</taxon>
        <taxon>Rhodospirillaceae</taxon>
        <taxon>Inquilinus</taxon>
    </lineage>
</organism>